<keyword evidence="8" id="KW-0902">Two-component regulatory system</keyword>
<dbReference type="PROSITE" id="PS50109">
    <property type="entry name" value="HIS_KIN"/>
    <property type="match status" value="1"/>
</dbReference>
<keyword evidence="14" id="KW-1185">Reference proteome</keyword>
<dbReference type="InterPro" id="IPR036890">
    <property type="entry name" value="HATPase_C_sf"/>
</dbReference>
<evidence type="ECO:0000256" key="8">
    <source>
        <dbReference type="ARBA" id="ARBA00023012"/>
    </source>
</evidence>
<dbReference type="InterPro" id="IPR005467">
    <property type="entry name" value="His_kinase_dom"/>
</dbReference>
<evidence type="ECO:0000259" key="11">
    <source>
        <dbReference type="PROSITE" id="PS50109"/>
    </source>
</evidence>
<dbReference type="EC" id="2.7.13.3" evidence="2"/>
<dbReference type="InterPro" id="IPR003594">
    <property type="entry name" value="HATPase_dom"/>
</dbReference>
<keyword evidence="10" id="KW-0472">Membrane</keyword>
<dbReference type="Pfam" id="PF02518">
    <property type="entry name" value="HATPase_c"/>
    <property type="match status" value="1"/>
</dbReference>
<dbReference type="NCBIfam" id="TIGR00229">
    <property type="entry name" value="sensory_box"/>
    <property type="match status" value="1"/>
</dbReference>
<dbReference type="CDD" id="cd00082">
    <property type="entry name" value="HisKA"/>
    <property type="match status" value="1"/>
</dbReference>
<organism evidence="13 14">
    <name type="scientific">Aliirhizobium smilacinae</name>
    <dbReference type="NCBI Taxonomy" id="1395944"/>
    <lineage>
        <taxon>Bacteria</taxon>
        <taxon>Pseudomonadati</taxon>
        <taxon>Pseudomonadota</taxon>
        <taxon>Alphaproteobacteria</taxon>
        <taxon>Hyphomicrobiales</taxon>
        <taxon>Rhizobiaceae</taxon>
        <taxon>Aliirhizobium</taxon>
    </lineage>
</organism>
<dbReference type="SMART" id="SM00387">
    <property type="entry name" value="HATPase_c"/>
    <property type="match status" value="1"/>
</dbReference>
<evidence type="ECO:0000256" key="4">
    <source>
        <dbReference type="ARBA" id="ARBA00022679"/>
    </source>
</evidence>
<protein>
    <recommendedName>
        <fullName evidence="2">histidine kinase</fullName>
        <ecNumber evidence="2">2.7.13.3</ecNumber>
    </recommendedName>
</protein>
<dbReference type="InterPro" id="IPR003661">
    <property type="entry name" value="HisK_dim/P_dom"/>
</dbReference>
<dbReference type="Gene3D" id="3.30.450.20">
    <property type="entry name" value="PAS domain"/>
    <property type="match status" value="1"/>
</dbReference>
<keyword evidence="3" id="KW-0597">Phosphoprotein</keyword>
<dbReference type="Gene3D" id="3.30.565.10">
    <property type="entry name" value="Histidine kinase-like ATPase, C-terminal domain"/>
    <property type="match status" value="1"/>
</dbReference>
<dbReference type="PANTHER" id="PTHR43065:SF10">
    <property type="entry name" value="PEROXIDE STRESS-ACTIVATED HISTIDINE KINASE MAK3"/>
    <property type="match status" value="1"/>
</dbReference>
<keyword evidence="6" id="KW-0418">Kinase</keyword>
<reference evidence="13 14" key="1">
    <citation type="submission" date="2019-06" db="EMBL/GenBank/DDBJ databases">
        <title>The draft genome of Rhizobium smilacinae PTYR-5.</title>
        <authorList>
            <person name="Liu L."/>
            <person name="Li L."/>
            <person name="Zhang X."/>
        </authorList>
    </citation>
    <scope>NUCLEOTIDE SEQUENCE [LARGE SCALE GENOMIC DNA]</scope>
    <source>
        <strain evidence="13 14">PTYR-5</strain>
    </source>
</reference>
<dbReference type="Proteomes" id="UP000311605">
    <property type="component" value="Unassembled WGS sequence"/>
</dbReference>
<feature type="domain" description="Histidine kinase" evidence="11">
    <location>
        <begin position="386"/>
        <end position="600"/>
    </location>
</feature>
<dbReference type="PRINTS" id="PR00344">
    <property type="entry name" value="BCTRLSENSOR"/>
</dbReference>
<comment type="caution">
    <text evidence="13">The sequence shown here is derived from an EMBL/GenBank/DDBJ whole genome shotgun (WGS) entry which is preliminary data.</text>
</comment>
<dbReference type="InterPro" id="IPR035965">
    <property type="entry name" value="PAS-like_dom_sf"/>
</dbReference>
<dbReference type="GO" id="GO:0005524">
    <property type="term" value="F:ATP binding"/>
    <property type="evidence" value="ECO:0007669"/>
    <property type="project" value="UniProtKB-KW"/>
</dbReference>
<feature type="compositionally biased region" description="Basic and acidic residues" evidence="9">
    <location>
        <begin position="67"/>
        <end position="84"/>
    </location>
</feature>
<keyword evidence="7" id="KW-0067">ATP-binding</keyword>
<dbReference type="PROSITE" id="PS50113">
    <property type="entry name" value="PAC"/>
    <property type="match status" value="1"/>
</dbReference>
<keyword evidence="10" id="KW-0812">Transmembrane</keyword>
<feature type="transmembrane region" description="Helical" evidence="10">
    <location>
        <begin position="127"/>
        <end position="143"/>
    </location>
</feature>
<dbReference type="InterPro" id="IPR000700">
    <property type="entry name" value="PAS-assoc_C"/>
</dbReference>
<dbReference type="EMBL" id="VDMN01000006">
    <property type="protein sequence ID" value="TNM61307.1"/>
    <property type="molecule type" value="Genomic_DNA"/>
</dbReference>
<evidence type="ECO:0000313" key="13">
    <source>
        <dbReference type="EMBL" id="TNM61307.1"/>
    </source>
</evidence>
<dbReference type="InterPro" id="IPR000014">
    <property type="entry name" value="PAS"/>
</dbReference>
<dbReference type="SUPFAM" id="SSF55785">
    <property type="entry name" value="PYP-like sensor domain (PAS domain)"/>
    <property type="match status" value="1"/>
</dbReference>
<dbReference type="SUPFAM" id="SSF55874">
    <property type="entry name" value="ATPase domain of HSP90 chaperone/DNA topoisomerase II/histidine kinase"/>
    <property type="match status" value="1"/>
</dbReference>
<evidence type="ECO:0000259" key="12">
    <source>
        <dbReference type="PROSITE" id="PS50113"/>
    </source>
</evidence>
<dbReference type="InterPro" id="IPR004358">
    <property type="entry name" value="Sig_transdc_His_kin-like_C"/>
</dbReference>
<dbReference type="GO" id="GO:0000155">
    <property type="term" value="F:phosphorelay sensor kinase activity"/>
    <property type="evidence" value="ECO:0007669"/>
    <property type="project" value="InterPro"/>
</dbReference>
<evidence type="ECO:0000256" key="3">
    <source>
        <dbReference type="ARBA" id="ARBA00022553"/>
    </source>
</evidence>
<dbReference type="AlphaFoldDB" id="A0A5C4XCY6"/>
<evidence type="ECO:0000256" key="9">
    <source>
        <dbReference type="SAM" id="MobiDB-lite"/>
    </source>
</evidence>
<accession>A0A5C4XCY6</accession>
<feature type="transmembrane region" description="Helical" evidence="10">
    <location>
        <begin position="150"/>
        <end position="168"/>
    </location>
</feature>
<feature type="transmembrane region" description="Helical" evidence="10">
    <location>
        <begin position="180"/>
        <end position="197"/>
    </location>
</feature>
<evidence type="ECO:0000256" key="10">
    <source>
        <dbReference type="SAM" id="Phobius"/>
    </source>
</evidence>
<gene>
    <name evidence="13" type="ORF">FHP24_22485</name>
</gene>
<keyword evidence="10" id="KW-1133">Transmembrane helix</keyword>
<evidence type="ECO:0000256" key="7">
    <source>
        <dbReference type="ARBA" id="ARBA00022840"/>
    </source>
</evidence>
<feature type="region of interest" description="Disordered" evidence="9">
    <location>
        <begin position="62"/>
        <end position="85"/>
    </location>
</feature>
<dbReference type="Pfam" id="PF00512">
    <property type="entry name" value="HisKA"/>
    <property type="match status" value="1"/>
</dbReference>
<dbReference type="OrthoDB" id="226486at2"/>
<evidence type="ECO:0000256" key="6">
    <source>
        <dbReference type="ARBA" id="ARBA00022777"/>
    </source>
</evidence>
<dbReference type="Gene3D" id="1.10.287.130">
    <property type="match status" value="1"/>
</dbReference>
<dbReference type="Pfam" id="PF13188">
    <property type="entry name" value="PAS_8"/>
    <property type="match status" value="1"/>
</dbReference>
<evidence type="ECO:0000256" key="5">
    <source>
        <dbReference type="ARBA" id="ARBA00022741"/>
    </source>
</evidence>
<dbReference type="SMART" id="SM00388">
    <property type="entry name" value="HisKA"/>
    <property type="match status" value="1"/>
</dbReference>
<evidence type="ECO:0000256" key="2">
    <source>
        <dbReference type="ARBA" id="ARBA00012438"/>
    </source>
</evidence>
<comment type="catalytic activity">
    <reaction evidence="1">
        <text>ATP + protein L-histidine = ADP + protein N-phospho-L-histidine.</text>
        <dbReference type="EC" id="2.7.13.3"/>
    </reaction>
</comment>
<proteinExistence type="predicted"/>
<sequence>MRLRHLRSNDATISPCPARGLDKSICTSIAVCFSTATQTSRLRNFRQFRIISEKHSTEISDSLSEEWGNRDQGADDRPRGRDLQSETTNWMGRFKHRSGPAGGHRYRVAFGIASGLTIFTIDTFTTLASAVAVLYVLVIVLAGDLGSKRIIRATSAVCAVLTLISFATSHGQDLESQATLRLLFSLAANIVTTLLLLRRVGDEAALKESEHRYRTIFETLAIAIWENDFRVVKAELDKLHERGIIDIRQYLADNPDFVINMRQAVRITDVNQTALKLMGVPTKDGFFRTLDDFLPDTDGGFSHFLAGIFEGQTEFQSETVVRSRDGRLISILVALSFPRDGSGLDRIQASVVDMTERYQFQEALEASRQELEQASRAAMIGEISASIAHEVNQPLSAIMTFVQAGTRWLNRTPPDIDEAKAALQDAVVATEHAAQVVKRVRMLLGKSKSETAEVTVDAAIADAVQLKQKELAADGVQVSLSLMAPSGTVHGDRVLLQQAFLNIIINAIHAMETAEARTLTIQSNLTDDGIVIRFIDSGAGLGAIAPETLFKPFNTTKTNGMGLGLAMCRSIMMAHSGTISIRDRTDGTGAIVEVRLPLAVDEEEAVPLTA</sequence>
<dbReference type="PANTHER" id="PTHR43065">
    <property type="entry name" value="SENSOR HISTIDINE KINASE"/>
    <property type="match status" value="1"/>
</dbReference>
<evidence type="ECO:0000313" key="14">
    <source>
        <dbReference type="Proteomes" id="UP000311605"/>
    </source>
</evidence>
<dbReference type="InterPro" id="IPR036097">
    <property type="entry name" value="HisK_dim/P_sf"/>
</dbReference>
<dbReference type="SUPFAM" id="SSF47384">
    <property type="entry name" value="Homodimeric domain of signal transducing histidine kinase"/>
    <property type="match status" value="1"/>
</dbReference>
<keyword evidence="5" id="KW-0547">Nucleotide-binding</keyword>
<name>A0A5C4XCY6_9HYPH</name>
<feature type="domain" description="PAC" evidence="12">
    <location>
        <begin position="315"/>
        <end position="366"/>
    </location>
</feature>
<evidence type="ECO:0000256" key="1">
    <source>
        <dbReference type="ARBA" id="ARBA00000085"/>
    </source>
</evidence>
<keyword evidence="4" id="KW-0808">Transferase</keyword>